<feature type="region of interest" description="Disordered" evidence="2">
    <location>
        <begin position="2806"/>
        <end position="2827"/>
    </location>
</feature>
<dbReference type="Pfam" id="PF25547">
    <property type="entry name" value="WXG100_2"/>
    <property type="match status" value="1"/>
</dbReference>
<protein>
    <submittedName>
        <fullName evidence="6">Papain fold toxin 1 (Glutamine deamidase) of polymorphic toxin system</fullName>
    </submittedName>
</protein>
<feature type="region of interest" description="Disordered" evidence="2">
    <location>
        <begin position="1223"/>
        <end position="1257"/>
    </location>
</feature>
<organism evidence="6 7">
    <name type="scientific">Actinokineospora auranticolor</name>
    <dbReference type="NCBI Taxonomy" id="155976"/>
    <lineage>
        <taxon>Bacteria</taxon>
        <taxon>Bacillati</taxon>
        <taxon>Actinomycetota</taxon>
        <taxon>Actinomycetes</taxon>
        <taxon>Pseudonocardiales</taxon>
        <taxon>Pseudonocardiaceae</taxon>
        <taxon>Actinokineospora</taxon>
    </lineage>
</organism>
<feature type="transmembrane region" description="Helical" evidence="3">
    <location>
        <begin position="160"/>
        <end position="178"/>
    </location>
</feature>
<feature type="region of interest" description="Disordered" evidence="2">
    <location>
        <begin position="3058"/>
        <end position="3104"/>
    </location>
</feature>
<feature type="compositionally biased region" description="Polar residues" evidence="2">
    <location>
        <begin position="660"/>
        <end position="677"/>
    </location>
</feature>
<evidence type="ECO:0000256" key="3">
    <source>
        <dbReference type="SAM" id="Phobius"/>
    </source>
</evidence>
<feature type="coiled-coil region" evidence="1">
    <location>
        <begin position="952"/>
        <end position="1011"/>
    </location>
</feature>
<feature type="compositionally biased region" description="Low complexity" evidence="2">
    <location>
        <begin position="549"/>
        <end position="578"/>
    </location>
</feature>
<feature type="region of interest" description="Disordered" evidence="2">
    <location>
        <begin position="1867"/>
        <end position="1890"/>
    </location>
</feature>
<feature type="compositionally biased region" description="Low complexity" evidence="2">
    <location>
        <begin position="711"/>
        <end position="727"/>
    </location>
</feature>
<evidence type="ECO:0000256" key="2">
    <source>
        <dbReference type="SAM" id="MobiDB-lite"/>
    </source>
</evidence>
<gene>
    <name evidence="6" type="ORF">CLV40_101105</name>
</gene>
<comment type="caution">
    <text evidence="6">The sequence shown here is derived from an EMBL/GenBank/DDBJ whole genome shotgun (WGS) entry which is preliminary data.</text>
</comment>
<name>A0A2S6H0B3_9PSEU</name>
<feature type="compositionally biased region" description="Basic and acidic residues" evidence="2">
    <location>
        <begin position="1283"/>
        <end position="1292"/>
    </location>
</feature>
<dbReference type="InterPro" id="IPR057746">
    <property type="entry name" value="CpnT-like_N"/>
</dbReference>
<keyword evidence="1" id="KW-0175">Coiled coil</keyword>
<keyword evidence="3" id="KW-1133">Transmembrane helix</keyword>
<keyword evidence="7" id="KW-1185">Reference proteome</keyword>
<evidence type="ECO:0000259" key="5">
    <source>
        <dbReference type="Pfam" id="PF25547"/>
    </source>
</evidence>
<feature type="compositionally biased region" description="Low complexity" evidence="2">
    <location>
        <begin position="1229"/>
        <end position="1244"/>
    </location>
</feature>
<feature type="transmembrane region" description="Helical" evidence="3">
    <location>
        <begin position="108"/>
        <end position="129"/>
    </location>
</feature>
<feature type="region of interest" description="Disordered" evidence="2">
    <location>
        <begin position="339"/>
        <end position="746"/>
    </location>
</feature>
<dbReference type="Pfam" id="PF15644">
    <property type="entry name" value="Gln_amidase"/>
    <property type="match status" value="2"/>
</dbReference>
<dbReference type="OrthoDB" id="3690154at2"/>
<evidence type="ECO:0000313" key="6">
    <source>
        <dbReference type="EMBL" id="PPK70919.1"/>
    </source>
</evidence>
<feature type="compositionally biased region" description="Polar residues" evidence="2">
    <location>
        <begin position="1868"/>
        <end position="1880"/>
    </location>
</feature>
<feature type="compositionally biased region" description="Polar residues" evidence="2">
    <location>
        <begin position="623"/>
        <end position="642"/>
    </location>
</feature>
<feature type="domain" description="Tox-PL" evidence="4">
    <location>
        <begin position="3233"/>
        <end position="3335"/>
    </location>
</feature>
<dbReference type="EMBL" id="PTIX01000001">
    <property type="protein sequence ID" value="PPK70919.1"/>
    <property type="molecule type" value="Genomic_DNA"/>
</dbReference>
<dbReference type="InterPro" id="IPR028908">
    <property type="entry name" value="Tox-PL_dom"/>
</dbReference>
<accession>A0A2S6H0B3</accession>
<feature type="compositionally biased region" description="Pro residues" evidence="2">
    <location>
        <begin position="3074"/>
        <end position="3087"/>
    </location>
</feature>
<feature type="compositionally biased region" description="Low complexity" evidence="2">
    <location>
        <begin position="3090"/>
        <end position="3104"/>
    </location>
</feature>
<evidence type="ECO:0000313" key="7">
    <source>
        <dbReference type="Proteomes" id="UP000239203"/>
    </source>
</evidence>
<feature type="compositionally biased region" description="Low complexity" evidence="2">
    <location>
        <begin position="643"/>
        <end position="659"/>
    </location>
</feature>
<evidence type="ECO:0000256" key="1">
    <source>
        <dbReference type="SAM" id="Coils"/>
    </source>
</evidence>
<feature type="region of interest" description="Disordered" evidence="2">
    <location>
        <begin position="1283"/>
        <end position="1302"/>
    </location>
</feature>
<feature type="region of interest" description="Disordered" evidence="2">
    <location>
        <begin position="3502"/>
        <end position="3527"/>
    </location>
</feature>
<keyword evidence="3" id="KW-0812">Transmembrane</keyword>
<reference evidence="6 7" key="1">
    <citation type="submission" date="2018-02" db="EMBL/GenBank/DDBJ databases">
        <title>Genomic Encyclopedia of Archaeal and Bacterial Type Strains, Phase II (KMG-II): from individual species to whole genera.</title>
        <authorList>
            <person name="Goeker M."/>
        </authorList>
    </citation>
    <scope>NUCLEOTIDE SEQUENCE [LARGE SCALE GENOMIC DNA]</scope>
    <source>
        <strain evidence="6 7">YU 961-1</strain>
    </source>
</reference>
<evidence type="ECO:0000259" key="4">
    <source>
        <dbReference type="Pfam" id="PF15644"/>
    </source>
</evidence>
<feature type="compositionally biased region" description="Low complexity" evidence="2">
    <location>
        <begin position="409"/>
        <end position="540"/>
    </location>
</feature>
<feature type="compositionally biased region" description="Acidic residues" evidence="2">
    <location>
        <begin position="3517"/>
        <end position="3527"/>
    </location>
</feature>
<feature type="region of interest" description="Disordered" evidence="2">
    <location>
        <begin position="3133"/>
        <end position="3187"/>
    </location>
</feature>
<feature type="region of interest" description="Disordered" evidence="2">
    <location>
        <begin position="1767"/>
        <end position="1790"/>
    </location>
</feature>
<keyword evidence="3" id="KW-0472">Membrane</keyword>
<sequence>MAMMVSDEVRKLFQVLTGEEWPDANEDKLRALADAWETTANRLTGELAPDLRRAVAGIRSTFTGAAELAFANRMAPYVEGSDNYLSIADEQFRALAKFLRDLALEVEYVKIVSILTLVSLIVEIAWAIAMAGPTAGGSMAWLAARMAIVRWLLKTLLGRLLIRVLQAELLGIAFQLVIDVLAQLIQFGMGSRTEWNPKYTLSAVAVGALGGALTLPLAGIGKAIAHVSTSGLDSWLGKIAKGKFDWHKAVPHHLTEIGVEAFHETFTEALYKYITEGEWEMNPYSATSGAVSGTAGAVGTTIGDALHTPPPPTTPGANGTGENPVTRPDIVVEDDKVSVDDPTAPLLGPNTGPTDTVGGLIGPKTGTPVPVTGGTLSPQVGTGQPGGAGPGPQVPGTATNTGGQGQNGTVGQSGNQTGQQTSTSQGTTRGQNAGQPTTTPSTTPSTTTSTTTAPTTSTTNTPATAQTQPVSTTSTSTSQTSTTPATTAQTSTTSTSTTSTTNAPSTAQTTSQTATTATQTGTTQSNSGQSGAAQSQSTSNKVAVGQGGTPSTMSQTSSTQAGTTQSTSGQSGATQSQSNKVAVGQGGTPSTVSQTSSTQAGTSQSNSGQNGAAANKVAVGQNGIPSTASQTGSTQAGVSQTNSGQSGAAQSAATKAVGQGSTSSTVSQANSTATTPGPSGKGLPRATQSTAGGKRRADAGRKDKVGESELTRPTTSTPSLPTTAKTPQTAVATAGPDGQGVKRRKVEVAPQVQRRKPAFSVPGRFSDFRRWVGSINPAGGTLNCVDATVAFHSTWRGQATDAGTGRQSAGRAGERTGYAPQYIGEGKAAVDEVVRRVREGGHGTDALVFTTPPGAKDGHAWNIVNQDGVVSHVDAQDGTWGTKTPPAGKVWAITLDPAGEFIGGPTLDNAGSTGPQAIGDSFGRRPIANVANLAAQAVTDARGHQTAAERSVLAAEQQRRSAQAQVVAANEANRQAQAAVAATQAVAAPLIQRLNQIRGQINTEVATLEDQVRAEGLLQQRNDRADQQEDVIAQRVTDAQTGMNNAATPAAALVAQTARDRAQIELDTLVETHRPLRTQLETATRTRRGTQARLAALRTQEAAAHAAARGPHVSATAANTSAQTAGQRTQAATQAATQTNTHHQTTITQRQAAADAVATAVGLQTRITTEAATELRLHNEAQRRLGLADTAAEDLRLLTEREGQLTQRIEGLQNQVDQTKRDIARDKAAAAQQNAGPSNAQQSAPQSTAPDPRERTVAEQEAEIVTLTGQRDPMSAQIVRDTRTAGQLRDEANEAQTQADQQADLVDNLYNQLTTARDDADTAAQAAAAAATSAANTARNAKDLAAEAKNAAKQGDVERGLTLLTDVPFAERIAVERMGDTTGVQNSVTGLFGDQNAAIAGQAGQAARQAVEQHLDDIINQGHEITVTLGDGTQARVLLTGTPKRPGDTRKSATVNAVPNSHPDVVKTVRDDAANPVAISTSSNLPVRVPFVSLVPIVDVVPFLRPVASAGFTLRRNQGMTSNNTSRPGVRTADRAWVETDIEITATRIGNPNPAVSTVDVGMRVPAVVPTNTAPVALPDNGRDQLTSDAVRVPTAFTDGITTQVGAQHRKSVADLLSSPGVRHMRDNGRVTETIGGQQVVVTPNGAPQVSLLGPSNKVDEQRTGTAPSSVINKGSDITAALGMAAGMDTSDFQWFLGLFSDFASQRTGGYTRGNESAVERNATQPELVYQVTRTLDVAVGANAPTQGTVTELVTIPVPVARELGLPIPQHLSPTNSSPRTAGNQPYRIGTDDITAVPRKNDIVTFITNGLDQTGQDAVNEKFDSDPKTVTALYNALHGGEEVNWISGGFQHTLEIYASITPPAGSFPSGQAKATVQDHATSQRRRNDQLSRNARLGLGFEFRPIFKDRPSGKPEGGGTQSSALPRFVVSGTWERSRASIVGTNGRDGRVTAYGGEYRGFDGTMEIVVVHRQTVEPNWFRRVFMGGKMTLGPNSADRLTEPTAAEITNALTQNVNLAANTPQLSKRTFHNAVTVSAPVDKFAWSDQPVTASTMTPGLFVGTPPALANGTVVVDPELFGEFAGIEHVRVTQNSVDALDIVLAKSVETLPVPAPPPNMPAPVTRRSPWAGGMWPSWGTRTVTETNRGGGLPNRQIRYKLSNLTRPGTAAANAVRGFVSQVGRRGFSVLGLNGEVGGPHKLVEPGRLTDMNGSLSATAAYSAPRVVDVRKDGQLQRRQDGDLVVNNTKHRQFGAEAELAFDAMPRRVSPWGARVRMVFGGNKRWGRGKTSELTPGGRQLYNYKGPTVWVAMDVRYTYTGDVNIRNSIKTATTETVPVTVDEPDGVLVQLPARTAAELFTQSGLPVPPEITAVLPNAPAPTGATQHLINGGPGYVSHGTTTVFNSRMHGPDPLVGARARLDELGVTGKWQRDVLERLTELFGSPRGMLSLKDVLSDSGIVSIPNNDPFYQDVVDIRIVATPTAQPAPPAVVRPASRITPLVPNSQTTYSYITTTNAQQNTGSYQLSAGLQTDALHRTAAPRTTNPDGSVTVGPGSKLGMFGALTGVSRQVAESEVAPGSKTLKPMRLLTFDQLDRASHDVTYSLEISRVRTPLPAADTMTLNITRLFNRSDMATTPVTVNGSVDLVAPDPRSSPAMTAPTTAPTFDVLAQNPLKLPPTDANHVQQQTLDPDAQWHIESMGSDTVKAIREAVFAQMSNQPVGNGNNLPRNNFTTAAANRSTYTNKGTTSEYALHSLTTGTALHNGGWSLFSGPTYTTRGIVGAKHALYDDLVDLSIAGRFVPGTFRQVQLPGGGGKVDHGRETEDVSLSGSSRTVTWTRGITAAGQGGGTVLNPNDKLTPGPANLSTAPTAGTDSGIANPDARTNGRFDLTVESQGGRSYLFDVTTEFFVDVKPRNTNWVPALGRKIKGWFGGGTTPPGTVKVTTTDDVRVRVWEADALREGLITIADVWTGTNTAPPTGLGITRAGDGATLHPNGTPAPAPPAPAVVGRDDQGRTLHVAPGVALNQVVDFVAGLGLDVRPHNFTVPNGSAFTARDIADGVAARTAAPDIQQPAVRPDPVVPPEGAPRPVRVPPTTSNLGSSSRTGGLSTVQEDQAWEADPNNAGSSQGIPLRRFGVDEVTGPWAPSTPKATPTSGPGPADGPRGTKRSRDDFEADSGPVTQPEPPGPRAIRDVLAPATPSEVHALESVVPPGTRFSDPNTWVDLVNGVRSDPGRDINCVDAVVSFHSTYHGVPRVAGIGTPGQAPRGAVTQAAEWTSYAPEFIGTGPQALAEVIERVTRAGHGADAMVIAFGAGGGRGHAWNVVNHEGVVSLVDPQQGTIVPATPDAIPSLGRVHAIPLDAQNRFIPGDPVPGAPRGLPHGIATDYASLSTSDNPDWLSHVDEVGEELDTALESADDTPGAKERAEALARHLRTADAQRMRDLARRGEPIPLLGTDIVMDFTGGRYRVITDGPVDAGFIAEIAAAIGTWNIIALVIGSDAEEPRVLEFPPRGRPFPPASVEDPDPDNENPT</sequence>
<feature type="region of interest" description="Disordered" evidence="2">
    <location>
        <begin position="298"/>
        <end position="327"/>
    </location>
</feature>
<feature type="compositionally biased region" description="Low complexity" evidence="2">
    <location>
        <begin position="362"/>
        <end position="382"/>
    </location>
</feature>
<dbReference type="RefSeq" id="WP_104475821.1">
    <property type="nucleotide sequence ID" value="NZ_CP154825.1"/>
</dbReference>
<proteinExistence type="predicted"/>
<feature type="region of interest" description="Disordered" evidence="2">
    <location>
        <begin position="1104"/>
        <end position="1125"/>
    </location>
</feature>
<feature type="compositionally biased region" description="Low complexity" evidence="2">
    <location>
        <begin position="588"/>
        <end position="609"/>
    </location>
</feature>
<feature type="compositionally biased region" description="Basic and acidic residues" evidence="2">
    <location>
        <begin position="695"/>
        <end position="710"/>
    </location>
</feature>
<dbReference type="Proteomes" id="UP000239203">
    <property type="component" value="Unassembled WGS sequence"/>
</dbReference>
<feature type="domain" description="Outer membrane channel protein CpnT-like N-terminal" evidence="5">
    <location>
        <begin position="9"/>
        <end position="147"/>
    </location>
</feature>
<feature type="domain" description="Tox-PL" evidence="4">
    <location>
        <begin position="783"/>
        <end position="878"/>
    </location>
</feature>
<feature type="compositionally biased region" description="Polar residues" evidence="2">
    <location>
        <begin position="1772"/>
        <end position="1784"/>
    </location>
</feature>